<evidence type="ECO:0000256" key="1">
    <source>
        <dbReference type="SAM" id="Phobius"/>
    </source>
</evidence>
<dbReference type="AlphaFoldDB" id="A0A1N6HAE0"/>
<keyword evidence="3" id="KW-1185">Reference proteome</keyword>
<keyword evidence="1" id="KW-0812">Transmembrane</keyword>
<dbReference type="EMBL" id="FSRJ01000004">
    <property type="protein sequence ID" value="SIO16716.1"/>
    <property type="molecule type" value="Genomic_DNA"/>
</dbReference>
<evidence type="ECO:0008006" key="4">
    <source>
        <dbReference type="Google" id="ProtNLM"/>
    </source>
</evidence>
<protein>
    <recommendedName>
        <fullName evidence="4">Integral membrane protein</fullName>
    </recommendedName>
</protein>
<dbReference type="STRING" id="232089.SAMN05443544_3023"/>
<keyword evidence="1" id="KW-1133">Transmembrane helix</keyword>
<evidence type="ECO:0000313" key="2">
    <source>
        <dbReference type="EMBL" id="SIO16716.1"/>
    </source>
</evidence>
<evidence type="ECO:0000313" key="3">
    <source>
        <dbReference type="Proteomes" id="UP000184699"/>
    </source>
</evidence>
<keyword evidence="1" id="KW-0472">Membrane</keyword>
<accession>A0A1N6HAE0</accession>
<organism evidence="2 3">
    <name type="scientific">Agromyces cerinus subsp. cerinus</name>
    <dbReference type="NCBI Taxonomy" id="232089"/>
    <lineage>
        <taxon>Bacteria</taxon>
        <taxon>Bacillati</taxon>
        <taxon>Actinomycetota</taxon>
        <taxon>Actinomycetes</taxon>
        <taxon>Micrococcales</taxon>
        <taxon>Microbacteriaceae</taxon>
        <taxon>Agromyces</taxon>
    </lineage>
</organism>
<name>A0A1N6HAE0_9MICO</name>
<feature type="transmembrane region" description="Helical" evidence="1">
    <location>
        <begin position="5"/>
        <end position="25"/>
    </location>
</feature>
<gene>
    <name evidence="2" type="ORF">SAMN05443544_3023</name>
</gene>
<dbReference type="Proteomes" id="UP000184699">
    <property type="component" value="Unassembled WGS sequence"/>
</dbReference>
<sequence length="64" mass="6411">MRKPVLVAIGALVVVMGVVFMLQGIGLIGGSAMTGSALWAILGPIIALGGVALIVLGLRSRPKS</sequence>
<dbReference type="OrthoDB" id="4640879at2"/>
<proteinExistence type="predicted"/>
<feature type="transmembrane region" description="Helical" evidence="1">
    <location>
        <begin position="37"/>
        <end position="58"/>
    </location>
</feature>
<reference evidence="3" key="1">
    <citation type="submission" date="2016-11" db="EMBL/GenBank/DDBJ databases">
        <authorList>
            <person name="Varghese N."/>
            <person name="Submissions S."/>
        </authorList>
    </citation>
    <scope>NUCLEOTIDE SEQUENCE [LARGE SCALE GENOMIC DNA]</scope>
    <source>
        <strain evidence="3">DSM 8595</strain>
    </source>
</reference>
<dbReference type="RefSeq" id="WP_074261593.1">
    <property type="nucleotide sequence ID" value="NZ_FSRJ01000004.1"/>
</dbReference>